<comment type="similarity">
    <text evidence="1">Belongs to the beta type-B retroviral polymerase family. HERV class-II K(HML-2) pol subfamily.</text>
</comment>
<organism evidence="4 5">
    <name type="scientific">Gekko japonicus</name>
    <name type="common">Schlegel's Japanese gecko</name>
    <dbReference type="NCBI Taxonomy" id="146911"/>
    <lineage>
        <taxon>Eukaryota</taxon>
        <taxon>Metazoa</taxon>
        <taxon>Chordata</taxon>
        <taxon>Craniata</taxon>
        <taxon>Vertebrata</taxon>
        <taxon>Euteleostomi</taxon>
        <taxon>Lepidosauria</taxon>
        <taxon>Squamata</taxon>
        <taxon>Bifurcata</taxon>
        <taxon>Gekkota</taxon>
        <taxon>Gekkonidae</taxon>
        <taxon>Gekkoninae</taxon>
        <taxon>Gekko</taxon>
    </lineage>
</organism>
<dbReference type="Gene3D" id="3.10.10.10">
    <property type="entry name" value="HIV Type 1 Reverse Transcriptase, subunit A, domain 1"/>
    <property type="match status" value="1"/>
</dbReference>
<dbReference type="InterPro" id="IPR043502">
    <property type="entry name" value="DNA/RNA_pol_sf"/>
</dbReference>
<dbReference type="InterPro" id="IPR043128">
    <property type="entry name" value="Rev_trsase/Diguanyl_cyclase"/>
</dbReference>
<reference evidence="5" key="1">
    <citation type="submission" date="2025-08" db="UniProtKB">
        <authorList>
            <consortium name="RefSeq"/>
        </authorList>
    </citation>
    <scope>IDENTIFICATION</scope>
</reference>
<keyword evidence="5" id="KW-0808">Transferase</keyword>
<name>A0ABM1JP59_GEKJA</name>
<evidence type="ECO:0000313" key="5">
    <source>
        <dbReference type="RefSeq" id="XP_015263246.1"/>
    </source>
</evidence>
<evidence type="ECO:0000256" key="1">
    <source>
        <dbReference type="ARBA" id="ARBA00010879"/>
    </source>
</evidence>
<keyword evidence="5" id="KW-0548">Nucleotidyltransferase</keyword>
<accession>A0ABM1JP59</accession>
<dbReference type="CDD" id="cd01647">
    <property type="entry name" value="RT_LTR"/>
    <property type="match status" value="1"/>
</dbReference>
<dbReference type="SUPFAM" id="SSF56672">
    <property type="entry name" value="DNA/RNA polymerases"/>
    <property type="match status" value="1"/>
</dbReference>
<dbReference type="Pfam" id="PF00078">
    <property type="entry name" value="RVT_1"/>
    <property type="match status" value="1"/>
</dbReference>
<dbReference type="Proteomes" id="UP000694871">
    <property type="component" value="Unplaced"/>
</dbReference>
<sequence>MDYRGLNAVSTTNAYPLPLMKNLLTEVAKGKIFSKLDLRDAYFQVRIKAEDEYKTAFNTLLGQFDYRVMPFGLQGAPGVFMNFINEVLHKNLFKGVIVYLDDILIYSPDKPSHIKLVWEVLQMLHKHKLLVNYPSVSFIALR</sequence>
<dbReference type="GeneID" id="107107458"/>
<gene>
    <name evidence="5" type="primary">LOC107107458</name>
</gene>
<evidence type="ECO:0000313" key="4">
    <source>
        <dbReference type="Proteomes" id="UP000694871"/>
    </source>
</evidence>
<dbReference type="GO" id="GO:0003964">
    <property type="term" value="F:RNA-directed DNA polymerase activity"/>
    <property type="evidence" value="ECO:0007669"/>
    <property type="project" value="UniProtKB-KW"/>
</dbReference>
<dbReference type="EC" id="3.1.26.4" evidence="2"/>
<protein>
    <recommendedName>
        <fullName evidence="2">ribonuclease H</fullName>
        <ecNumber evidence="2">3.1.26.4</ecNumber>
    </recommendedName>
</protein>
<evidence type="ECO:0000259" key="3">
    <source>
        <dbReference type="PROSITE" id="PS50878"/>
    </source>
</evidence>
<feature type="domain" description="Reverse transcriptase" evidence="3">
    <location>
        <begin position="1"/>
        <end position="142"/>
    </location>
</feature>
<dbReference type="PANTHER" id="PTHR24559:SF440">
    <property type="entry name" value="RIBONUCLEASE H"/>
    <property type="match status" value="1"/>
</dbReference>
<dbReference type="RefSeq" id="XP_015263246.1">
    <property type="nucleotide sequence ID" value="XM_015407760.1"/>
</dbReference>
<proteinExistence type="inferred from homology"/>
<dbReference type="PANTHER" id="PTHR24559">
    <property type="entry name" value="TRANSPOSON TY3-I GAG-POL POLYPROTEIN"/>
    <property type="match status" value="1"/>
</dbReference>
<keyword evidence="5" id="KW-0695">RNA-directed DNA polymerase</keyword>
<keyword evidence="4" id="KW-1185">Reference proteome</keyword>
<dbReference type="InterPro" id="IPR053134">
    <property type="entry name" value="RNA-dir_DNA_polymerase"/>
</dbReference>
<evidence type="ECO:0000256" key="2">
    <source>
        <dbReference type="ARBA" id="ARBA00012180"/>
    </source>
</evidence>
<dbReference type="Gene3D" id="3.30.70.270">
    <property type="match status" value="1"/>
</dbReference>
<dbReference type="PROSITE" id="PS50878">
    <property type="entry name" value="RT_POL"/>
    <property type="match status" value="1"/>
</dbReference>
<dbReference type="InterPro" id="IPR000477">
    <property type="entry name" value="RT_dom"/>
</dbReference>